<accession>A0A8T0KV57</accession>
<sequence length="136" mass="14981">MNVGRVGSAGNKFKMSLGLPVAAVVSCADKTVLLELILNLRFYASLLEFTRAYSKKIMRESSVQKMDISKSLSPGKVIQCRLQSWPFYTNADDAAMVRLFSSVSCLSTSSSSSCYYEAMMMFSAIRPDMSEELCPG</sequence>
<gene>
    <name evidence="1" type="ORF">HKW66_Vig0188810</name>
</gene>
<organism evidence="1 2">
    <name type="scientific">Phaseolus angularis</name>
    <name type="common">Azuki bean</name>
    <name type="synonym">Vigna angularis</name>
    <dbReference type="NCBI Taxonomy" id="3914"/>
    <lineage>
        <taxon>Eukaryota</taxon>
        <taxon>Viridiplantae</taxon>
        <taxon>Streptophyta</taxon>
        <taxon>Embryophyta</taxon>
        <taxon>Tracheophyta</taxon>
        <taxon>Spermatophyta</taxon>
        <taxon>Magnoliopsida</taxon>
        <taxon>eudicotyledons</taxon>
        <taxon>Gunneridae</taxon>
        <taxon>Pentapetalae</taxon>
        <taxon>rosids</taxon>
        <taxon>fabids</taxon>
        <taxon>Fabales</taxon>
        <taxon>Fabaceae</taxon>
        <taxon>Papilionoideae</taxon>
        <taxon>50 kb inversion clade</taxon>
        <taxon>NPAAA clade</taxon>
        <taxon>indigoferoid/millettioid clade</taxon>
        <taxon>Phaseoleae</taxon>
        <taxon>Vigna</taxon>
    </lineage>
</organism>
<dbReference type="Proteomes" id="UP000743370">
    <property type="component" value="Unassembled WGS sequence"/>
</dbReference>
<evidence type="ECO:0000313" key="1">
    <source>
        <dbReference type="EMBL" id="KAG2403594.1"/>
    </source>
</evidence>
<keyword evidence="1" id="KW-0687">Ribonucleoprotein</keyword>
<dbReference type="EMBL" id="JABFOF010000003">
    <property type="protein sequence ID" value="KAG2403594.1"/>
    <property type="molecule type" value="Genomic_DNA"/>
</dbReference>
<name>A0A8T0KV57_PHAAN</name>
<keyword evidence="1" id="KW-0689">Ribosomal protein</keyword>
<proteinExistence type="predicted"/>
<evidence type="ECO:0000313" key="2">
    <source>
        <dbReference type="Proteomes" id="UP000743370"/>
    </source>
</evidence>
<dbReference type="GO" id="GO:0005840">
    <property type="term" value="C:ribosome"/>
    <property type="evidence" value="ECO:0007669"/>
    <property type="project" value="UniProtKB-KW"/>
</dbReference>
<protein>
    <submittedName>
        <fullName evidence="1">60S ribosomal protein</fullName>
    </submittedName>
</protein>
<dbReference type="PROSITE" id="PS51257">
    <property type="entry name" value="PROKAR_LIPOPROTEIN"/>
    <property type="match status" value="1"/>
</dbReference>
<reference evidence="1 2" key="1">
    <citation type="submission" date="2020-05" db="EMBL/GenBank/DDBJ databases">
        <title>Vigna angularis (adzuki bean) Var. LongXiaoDou No. 4 denovo assembly.</title>
        <authorList>
            <person name="Xiang H."/>
        </authorList>
    </citation>
    <scope>NUCLEOTIDE SEQUENCE [LARGE SCALE GENOMIC DNA]</scope>
    <source>
        <tissue evidence="1">Leaf</tissue>
    </source>
</reference>
<comment type="caution">
    <text evidence="1">The sequence shown here is derived from an EMBL/GenBank/DDBJ whole genome shotgun (WGS) entry which is preliminary data.</text>
</comment>
<dbReference type="AlphaFoldDB" id="A0A8T0KV57"/>